<sequence length="196" mass="22294">MRTAEFDRTFVLRQAMMTFMQFGYAKTSMQKLTEATGLHPGSIYCAFKNKKGLLLASIEQYQMDKREKMQSHFEQFTSIKEGLKAFLSTIVFDCTQEECTKVCLLTKTLSELDGQDDEVSSILSKNMHQFEESITALIEKAVELGELPETTNVTAKSRFLTMGIHGLRTYAYTNPNVECLSELADQLADYVFQTSR</sequence>
<evidence type="ECO:0000256" key="2">
    <source>
        <dbReference type="ARBA" id="ARBA00023125"/>
    </source>
</evidence>
<dbReference type="PANTHER" id="PTHR47506:SF8">
    <property type="entry name" value="REPRESSOR OF PUTATIVE XENOBIOTIC REDUCTASE TETR FAMILY-RELATED"/>
    <property type="match status" value="1"/>
</dbReference>
<gene>
    <name evidence="6" type="ORF">J5O05_16960</name>
</gene>
<name>A0A975DH05_9GAMM</name>
<feature type="domain" description="HTH tetR-type" evidence="5">
    <location>
        <begin position="5"/>
        <end position="65"/>
    </location>
</feature>
<evidence type="ECO:0000256" key="1">
    <source>
        <dbReference type="ARBA" id="ARBA00023015"/>
    </source>
</evidence>
<accession>A0A975DH05</accession>
<keyword evidence="3" id="KW-0804">Transcription</keyword>
<dbReference type="PROSITE" id="PS01081">
    <property type="entry name" value="HTH_TETR_1"/>
    <property type="match status" value="1"/>
</dbReference>
<dbReference type="InterPro" id="IPR036271">
    <property type="entry name" value="Tet_transcr_reg_TetR-rel_C_sf"/>
</dbReference>
<keyword evidence="1" id="KW-0805">Transcription regulation</keyword>
<organism evidence="6 7">
    <name type="scientific">Pseudoalteromonas xiamenensis</name>
    <dbReference type="NCBI Taxonomy" id="882626"/>
    <lineage>
        <taxon>Bacteria</taxon>
        <taxon>Pseudomonadati</taxon>
        <taxon>Pseudomonadota</taxon>
        <taxon>Gammaproteobacteria</taxon>
        <taxon>Alteromonadales</taxon>
        <taxon>Pseudoalteromonadaceae</taxon>
        <taxon>Pseudoalteromonas</taxon>
    </lineage>
</organism>
<dbReference type="EMBL" id="CP072133">
    <property type="protein sequence ID" value="QTH71429.1"/>
    <property type="molecule type" value="Genomic_DNA"/>
</dbReference>
<feature type="DNA-binding region" description="H-T-H motif" evidence="4">
    <location>
        <begin position="28"/>
        <end position="47"/>
    </location>
</feature>
<dbReference type="Proteomes" id="UP000664904">
    <property type="component" value="Chromosome"/>
</dbReference>
<keyword evidence="7" id="KW-1185">Reference proteome</keyword>
<proteinExistence type="predicted"/>
<dbReference type="KEGG" id="pxi:J5O05_16960"/>
<dbReference type="InterPro" id="IPR009057">
    <property type="entry name" value="Homeodomain-like_sf"/>
</dbReference>
<dbReference type="InterPro" id="IPR011075">
    <property type="entry name" value="TetR_C"/>
</dbReference>
<dbReference type="Gene3D" id="1.10.10.60">
    <property type="entry name" value="Homeodomain-like"/>
    <property type="match status" value="1"/>
</dbReference>
<evidence type="ECO:0000256" key="3">
    <source>
        <dbReference type="ARBA" id="ARBA00023163"/>
    </source>
</evidence>
<evidence type="ECO:0000313" key="7">
    <source>
        <dbReference type="Proteomes" id="UP000664904"/>
    </source>
</evidence>
<dbReference type="Pfam" id="PF16925">
    <property type="entry name" value="TetR_C_13"/>
    <property type="match status" value="1"/>
</dbReference>
<dbReference type="GO" id="GO:0003677">
    <property type="term" value="F:DNA binding"/>
    <property type="evidence" value="ECO:0007669"/>
    <property type="project" value="UniProtKB-UniRule"/>
</dbReference>
<reference evidence="6" key="1">
    <citation type="submission" date="2021-03" db="EMBL/GenBank/DDBJ databases">
        <title>Complete Genome of Pseudoalteromonas xiamenensis STKMTI.2, a new potential marine bacterium producing anti-Vibrio compounds.</title>
        <authorList>
            <person name="Handayani D.P."/>
            <person name="Isnansetyo A."/>
            <person name="Istiqomah I."/>
            <person name="Jumina J."/>
        </authorList>
    </citation>
    <scope>NUCLEOTIDE SEQUENCE</scope>
    <source>
        <strain evidence="6">STKMTI.2</strain>
    </source>
</reference>
<dbReference type="PANTHER" id="PTHR47506">
    <property type="entry name" value="TRANSCRIPTIONAL REGULATORY PROTEIN"/>
    <property type="match status" value="1"/>
</dbReference>
<evidence type="ECO:0000256" key="4">
    <source>
        <dbReference type="PROSITE-ProRule" id="PRU00335"/>
    </source>
</evidence>
<evidence type="ECO:0000259" key="5">
    <source>
        <dbReference type="PROSITE" id="PS50977"/>
    </source>
</evidence>
<dbReference type="RefSeq" id="WP_208843070.1">
    <property type="nucleotide sequence ID" value="NZ_CP072133.1"/>
</dbReference>
<evidence type="ECO:0000313" key="6">
    <source>
        <dbReference type="EMBL" id="QTH71429.1"/>
    </source>
</evidence>
<dbReference type="Gene3D" id="1.10.357.10">
    <property type="entry name" value="Tetracycline Repressor, domain 2"/>
    <property type="match status" value="1"/>
</dbReference>
<dbReference type="AlphaFoldDB" id="A0A975DH05"/>
<keyword evidence="2 4" id="KW-0238">DNA-binding</keyword>
<dbReference type="InterPro" id="IPR023772">
    <property type="entry name" value="DNA-bd_HTH_TetR-type_CS"/>
</dbReference>
<dbReference type="PROSITE" id="PS50977">
    <property type="entry name" value="HTH_TETR_2"/>
    <property type="match status" value="1"/>
</dbReference>
<dbReference type="SUPFAM" id="SSF48498">
    <property type="entry name" value="Tetracyclin repressor-like, C-terminal domain"/>
    <property type="match status" value="1"/>
</dbReference>
<dbReference type="InterPro" id="IPR001647">
    <property type="entry name" value="HTH_TetR"/>
</dbReference>
<dbReference type="SUPFAM" id="SSF46689">
    <property type="entry name" value="Homeodomain-like"/>
    <property type="match status" value="1"/>
</dbReference>
<dbReference type="Pfam" id="PF00440">
    <property type="entry name" value="TetR_N"/>
    <property type="match status" value="1"/>
</dbReference>
<protein>
    <submittedName>
        <fullName evidence="6">TetR/AcrR family transcriptional regulator</fullName>
    </submittedName>
</protein>